<dbReference type="RefSeq" id="XP_046060196.1">
    <property type="nucleotide sequence ID" value="XM_046206429.1"/>
</dbReference>
<gene>
    <name evidence="1" type="ORF">OGAPHI_005263</name>
</gene>
<proteinExistence type="predicted"/>
<evidence type="ECO:0000313" key="1">
    <source>
        <dbReference type="EMBL" id="KAH3663860.1"/>
    </source>
</evidence>
<comment type="caution">
    <text evidence="1">The sequence shown here is derived from an EMBL/GenBank/DDBJ whole genome shotgun (WGS) entry which is preliminary data.</text>
</comment>
<protein>
    <submittedName>
        <fullName evidence="1">Uncharacterized protein</fullName>
    </submittedName>
</protein>
<dbReference type="EMBL" id="JAEUBE010000366">
    <property type="protein sequence ID" value="KAH3663860.1"/>
    <property type="molecule type" value="Genomic_DNA"/>
</dbReference>
<keyword evidence="2" id="KW-1185">Reference proteome</keyword>
<dbReference type="GeneID" id="70237227"/>
<evidence type="ECO:0000313" key="2">
    <source>
        <dbReference type="Proteomes" id="UP000769157"/>
    </source>
</evidence>
<dbReference type="AlphaFoldDB" id="A0A9P8T3C4"/>
<accession>A0A9P8T3C4</accession>
<name>A0A9P8T3C4_9ASCO</name>
<dbReference type="OrthoDB" id="3989502at2759"/>
<reference evidence="1" key="1">
    <citation type="journal article" date="2021" name="Open Biol.">
        <title>Shared evolutionary footprints suggest mitochondrial oxidative damage underlies multiple complex I losses in fungi.</title>
        <authorList>
            <person name="Schikora-Tamarit M.A."/>
            <person name="Marcet-Houben M."/>
            <person name="Nosek J."/>
            <person name="Gabaldon T."/>
        </authorList>
    </citation>
    <scope>NUCLEOTIDE SEQUENCE</scope>
    <source>
        <strain evidence="1">CBS6075</strain>
    </source>
</reference>
<dbReference type="Proteomes" id="UP000769157">
    <property type="component" value="Unassembled WGS sequence"/>
</dbReference>
<sequence>MSLQQTLEALEARVVMLEAVLEGSGDVNARLNELSTRLAELMGVHDGIVDLFEKARQIGLHELVIRPADTAVPFEDKYRVVVANLKSLDSQLARYEEIQQRLDEWDGLFKDVKTREAVVRLVSLGHEDMCHVLDGLGQLKKRFYTVVLNSTRLIQLYMANTLEQTTFYMDVETRLRRCTQLVEQRNNS</sequence>
<reference evidence="1" key="2">
    <citation type="submission" date="2021-01" db="EMBL/GenBank/DDBJ databases">
        <authorList>
            <person name="Schikora-Tamarit M.A."/>
        </authorList>
    </citation>
    <scope>NUCLEOTIDE SEQUENCE</scope>
    <source>
        <strain evidence="1">CBS6075</strain>
    </source>
</reference>
<organism evidence="1 2">
    <name type="scientific">Ogataea philodendri</name>
    <dbReference type="NCBI Taxonomy" id="1378263"/>
    <lineage>
        <taxon>Eukaryota</taxon>
        <taxon>Fungi</taxon>
        <taxon>Dikarya</taxon>
        <taxon>Ascomycota</taxon>
        <taxon>Saccharomycotina</taxon>
        <taxon>Pichiomycetes</taxon>
        <taxon>Pichiales</taxon>
        <taxon>Pichiaceae</taxon>
        <taxon>Ogataea</taxon>
    </lineage>
</organism>